<evidence type="ECO:0000313" key="4">
    <source>
        <dbReference type="EMBL" id="RBP18246.1"/>
    </source>
</evidence>
<dbReference type="PANTHER" id="PTHR30023:SF0">
    <property type="entry name" value="PENICILLIN-SENSITIVE CARBOXYPEPTIDASE A"/>
    <property type="match status" value="1"/>
</dbReference>
<gene>
    <name evidence="4" type="ORF">DFR50_101190</name>
</gene>
<keyword evidence="5" id="KW-1185">Reference proteome</keyword>
<evidence type="ECO:0000256" key="3">
    <source>
        <dbReference type="SAM" id="SignalP"/>
    </source>
</evidence>
<dbReference type="InterPro" id="IPR012338">
    <property type="entry name" value="Beta-lactam/transpept-like"/>
</dbReference>
<evidence type="ECO:0000256" key="1">
    <source>
        <dbReference type="ARBA" id="ARBA00006096"/>
    </source>
</evidence>
<sequence length="393" mass="41428">MWCRPLVLALLLLSAPAMAGVREQVAQLAPSGTVLVTDALGNELVAQNADAPFVPASVAKIVTAWLAMEVLGGDYRFETRFYLDDRRVLYVRGGGDPFLISEELAPLGVDLAAAVGRAPIAGVVLDPSYYPADLRIPGVEDDNEAYDALNSALAVNFNTIYAVRRGDQVRSAEPQTPITPLAIAQVRAEGPEGAGRISLTREPAVSLRYAGELISAFLERAGGRVKGPISIGTVPEGLAPVLVHRQSRPLSEILVELLRSSNNYVANQVFLEIGAHRLGPPVSLAKSLEVANAMLAANGLAADIHLEEGSGLSRGARFTARGLARALALFAPHADLLRGHDGGLNKTGTMAGIRTLAGYADTSGHGRVRFVIALAGDDGALRFRVLRAIEAGL</sequence>
<organism evidence="4 5">
    <name type="scientific">Roseiarcus fermentans</name>
    <dbReference type="NCBI Taxonomy" id="1473586"/>
    <lineage>
        <taxon>Bacteria</taxon>
        <taxon>Pseudomonadati</taxon>
        <taxon>Pseudomonadota</taxon>
        <taxon>Alphaproteobacteria</taxon>
        <taxon>Hyphomicrobiales</taxon>
        <taxon>Roseiarcaceae</taxon>
        <taxon>Roseiarcus</taxon>
    </lineage>
</organism>
<dbReference type="PRINTS" id="PR00922">
    <property type="entry name" value="DADACBPTASE3"/>
</dbReference>
<evidence type="ECO:0000256" key="2">
    <source>
        <dbReference type="ARBA" id="ARBA00022801"/>
    </source>
</evidence>
<dbReference type="AlphaFoldDB" id="A0A366FVS3"/>
<comment type="caution">
    <text evidence="4">The sequence shown here is derived from an EMBL/GenBank/DDBJ whole genome shotgun (WGS) entry which is preliminary data.</text>
</comment>
<protein>
    <submittedName>
        <fullName evidence="4">D-alanyl-D-alanine carboxypeptidase/D-alanyl-D-alanine-endopeptidase (Penicillin-binding protein 4)</fullName>
    </submittedName>
</protein>
<dbReference type="GO" id="GO:0006508">
    <property type="term" value="P:proteolysis"/>
    <property type="evidence" value="ECO:0007669"/>
    <property type="project" value="InterPro"/>
</dbReference>
<comment type="similarity">
    <text evidence="1">Belongs to the peptidase S13 family.</text>
</comment>
<name>A0A366FVS3_9HYPH</name>
<dbReference type="Gene3D" id="3.40.710.10">
    <property type="entry name" value="DD-peptidase/beta-lactamase superfamily"/>
    <property type="match status" value="2"/>
</dbReference>
<dbReference type="SUPFAM" id="SSF56601">
    <property type="entry name" value="beta-lactamase/transpeptidase-like"/>
    <property type="match status" value="1"/>
</dbReference>
<feature type="signal peptide" evidence="3">
    <location>
        <begin position="1"/>
        <end position="19"/>
    </location>
</feature>
<dbReference type="OrthoDB" id="5372081at2"/>
<keyword evidence="3" id="KW-0732">Signal</keyword>
<reference evidence="4 5" key="1">
    <citation type="submission" date="2018-06" db="EMBL/GenBank/DDBJ databases">
        <title>Genomic Encyclopedia of Type Strains, Phase IV (KMG-IV): sequencing the most valuable type-strain genomes for metagenomic binning, comparative biology and taxonomic classification.</title>
        <authorList>
            <person name="Goeker M."/>
        </authorList>
    </citation>
    <scope>NUCLEOTIDE SEQUENCE [LARGE SCALE GENOMIC DNA]</scope>
    <source>
        <strain evidence="4 5">DSM 24875</strain>
    </source>
</reference>
<proteinExistence type="inferred from homology"/>
<dbReference type="RefSeq" id="WP_113887307.1">
    <property type="nucleotide sequence ID" value="NZ_QNRK01000001.1"/>
</dbReference>
<evidence type="ECO:0000313" key="5">
    <source>
        <dbReference type="Proteomes" id="UP000253529"/>
    </source>
</evidence>
<keyword evidence="2" id="KW-0378">Hydrolase</keyword>
<keyword evidence="4" id="KW-0645">Protease</keyword>
<feature type="chain" id="PRO_5017075775" evidence="3">
    <location>
        <begin position="20"/>
        <end position="393"/>
    </location>
</feature>
<dbReference type="Pfam" id="PF02113">
    <property type="entry name" value="Peptidase_S13"/>
    <property type="match status" value="1"/>
</dbReference>
<dbReference type="GO" id="GO:0004185">
    <property type="term" value="F:serine-type carboxypeptidase activity"/>
    <property type="evidence" value="ECO:0007669"/>
    <property type="project" value="InterPro"/>
</dbReference>
<dbReference type="InterPro" id="IPR000667">
    <property type="entry name" value="Peptidase_S13"/>
</dbReference>
<dbReference type="PANTHER" id="PTHR30023">
    <property type="entry name" value="D-ALANYL-D-ALANINE CARBOXYPEPTIDASE"/>
    <property type="match status" value="1"/>
</dbReference>
<dbReference type="GO" id="GO:0000270">
    <property type="term" value="P:peptidoglycan metabolic process"/>
    <property type="evidence" value="ECO:0007669"/>
    <property type="project" value="TreeGrafter"/>
</dbReference>
<dbReference type="EMBL" id="QNRK01000001">
    <property type="protein sequence ID" value="RBP18246.1"/>
    <property type="molecule type" value="Genomic_DNA"/>
</dbReference>
<accession>A0A366FVS3</accession>
<keyword evidence="4" id="KW-0121">Carboxypeptidase</keyword>
<dbReference type="Proteomes" id="UP000253529">
    <property type="component" value="Unassembled WGS sequence"/>
</dbReference>